<accession>A0ABW1JFP9</accession>
<evidence type="ECO:0000313" key="2">
    <source>
        <dbReference type="Proteomes" id="UP001596189"/>
    </source>
</evidence>
<proteinExistence type="predicted"/>
<sequence length="271" mass="28785">MTGPSRVATPLVAVDVVAAVDTVGGQVHGLLDGLRSQVASRFDGRRRPTQSELGIDDLAAAMLRLPDLPLAGAGFVAAQDALADVPYWLQWWTTDPDAAQPVVQRLQVQTDPAAEDFRDYTGLAWFTGPRDTGEPCLTGPYVDYLCTDEYTLTFTQPVETAVGLVGVVGADLYVRALEARVLPALARLDSPAALVNATGRVVTASGTGWVTGDLVRDVPVSRWMREGTDGDDAWELHRCTTVPLAVLQATPPLTCDPDPADVPLSGAIRGP</sequence>
<dbReference type="Proteomes" id="UP001596189">
    <property type="component" value="Unassembled WGS sequence"/>
</dbReference>
<protein>
    <submittedName>
        <fullName evidence="1">Cache domain-containing protein</fullName>
    </submittedName>
</protein>
<dbReference type="RefSeq" id="WP_345715690.1">
    <property type="nucleotide sequence ID" value="NZ_BAABFP010000002.1"/>
</dbReference>
<dbReference type="Pfam" id="PF22673">
    <property type="entry name" value="MCP-like_PDC_1"/>
    <property type="match status" value="1"/>
</dbReference>
<organism evidence="1 2">
    <name type="scientific">Angustibacter luteus</name>
    <dbReference type="NCBI Taxonomy" id="658456"/>
    <lineage>
        <taxon>Bacteria</taxon>
        <taxon>Bacillati</taxon>
        <taxon>Actinomycetota</taxon>
        <taxon>Actinomycetes</taxon>
        <taxon>Kineosporiales</taxon>
        <taxon>Kineosporiaceae</taxon>
    </lineage>
</organism>
<dbReference type="CDD" id="cd12913">
    <property type="entry name" value="PDC1_MCP_like"/>
    <property type="match status" value="1"/>
</dbReference>
<keyword evidence="2" id="KW-1185">Reference proteome</keyword>
<gene>
    <name evidence="1" type="ORF">ACFQDO_10855</name>
</gene>
<comment type="caution">
    <text evidence="1">The sequence shown here is derived from an EMBL/GenBank/DDBJ whole genome shotgun (WGS) entry which is preliminary data.</text>
</comment>
<evidence type="ECO:0000313" key="1">
    <source>
        <dbReference type="EMBL" id="MFC6007628.1"/>
    </source>
</evidence>
<dbReference type="EMBL" id="JBHSRD010000004">
    <property type="protein sequence ID" value="MFC6007628.1"/>
    <property type="molecule type" value="Genomic_DNA"/>
</dbReference>
<name>A0ABW1JFP9_9ACTN</name>
<dbReference type="Gene3D" id="3.30.450.20">
    <property type="entry name" value="PAS domain"/>
    <property type="match status" value="1"/>
</dbReference>
<reference evidence="2" key="1">
    <citation type="journal article" date="2019" name="Int. J. Syst. Evol. Microbiol.">
        <title>The Global Catalogue of Microorganisms (GCM) 10K type strain sequencing project: providing services to taxonomists for standard genome sequencing and annotation.</title>
        <authorList>
            <consortium name="The Broad Institute Genomics Platform"/>
            <consortium name="The Broad Institute Genome Sequencing Center for Infectious Disease"/>
            <person name="Wu L."/>
            <person name="Ma J."/>
        </authorList>
    </citation>
    <scope>NUCLEOTIDE SEQUENCE [LARGE SCALE GENOMIC DNA]</scope>
    <source>
        <strain evidence="2">KACC 14249</strain>
    </source>
</reference>